<dbReference type="Proteomes" id="UP000192418">
    <property type="component" value="Unassembled WGS sequence"/>
</dbReference>
<name>A0A1W2C4K2_9BACT</name>
<feature type="region of interest" description="Disordered" evidence="1">
    <location>
        <begin position="1"/>
        <end position="20"/>
    </location>
</feature>
<dbReference type="Pfam" id="PF03060">
    <property type="entry name" value="NMO"/>
    <property type="match status" value="1"/>
</dbReference>
<proteinExistence type="predicted"/>
<dbReference type="InterPro" id="IPR013785">
    <property type="entry name" value="Aldolase_TIM"/>
</dbReference>
<feature type="domain" description="[Acyl-carrier-protein] S-malonyltransferase-like inserted helical" evidence="2">
    <location>
        <begin position="399"/>
        <end position="478"/>
    </location>
</feature>
<organism evidence="3 4">
    <name type="scientific">Desulfocicer vacuolatum DSM 3385</name>
    <dbReference type="NCBI Taxonomy" id="1121400"/>
    <lineage>
        <taxon>Bacteria</taxon>
        <taxon>Pseudomonadati</taxon>
        <taxon>Thermodesulfobacteriota</taxon>
        <taxon>Desulfobacteria</taxon>
        <taxon>Desulfobacterales</taxon>
        <taxon>Desulfobacteraceae</taxon>
        <taxon>Desulfocicer</taxon>
    </lineage>
</organism>
<dbReference type="PANTHER" id="PTHR32332">
    <property type="entry name" value="2-NITROPROPANE DIOXYGENASE"/>
    <property type="match status" value="1"/>
</dbReference>
<gene>
    <name evidence="3" type="ORF">SAMN02746065_110142</name>
</gene>
<dbReference type="NCBIfam" id="TIGR02814">
    <property type="entry name" value="pfaD_fam"/>
    <property type="match status" value="1"/>
</dbReference>
<evidence type="ECO:0000259" key="2">
    <source>
        <dbReference type="Pfam" id="PF21607"/>
    </source>
</evidence>
<keyword evidence="4" id="KW-1185">Reference proteome</keyword>
<dbReference type="STRING" id="1121400.SAMN02746065_110142"/>
<dbReference type="PANTHER" id="PTHR32332:SF20">
    <property type="entry name" value="2-NITROPROPANE DIOXYGENASE-LIKE PROTEIN"/>
    <property type="match status" value="1"/>
</dbReference>
<dbReference type="RefSeq" id="WP_084069363.1">
    <property type="nucleotide sequence ID" value="NZ_FWXY01000010.1"/>
</dbReference>
<protein>
    <submittedName>
        <fullName evidence="3">PfaD family protein</fullName>
    </submittedName>
</protein>
<evidence type="ECO:0000256" key="1">
    <source>
        <dbReference type="SAM" id="MobiDB-lite"/>
    </source>
</evidence>
<dbReference type="Pfam" id="PF21607">
    <property type="entry name" value="FabD_helical_ins"/>
    <property type="match status" value="1"/>
</dbReference>
<accession>A0A1W2C4K2</accession>
<dbReference type="Gene3D" id="3.20.20.70">
    <property type="entry name" value="Aldolase class I"/>
    <property type="match status" value="2"/>
</dbReference>
<dbReference type="AlphaFoldDB" id="A0A1W2C4K2"/>
<dbReference type="SUPFAM" id="SSF51412">
    <property type="entry name" value="Inosine monophosphate dehydrogenase (IMPDH)"/>
    <property type="match status" value="1"/>
</dbReference>
<evidence type="ECO:0000313" key="4">
    <source>
        <dbReference type="Proteomes" id="UP000192418"/>
    </source>
</evidence>
<dbReference type="InterPro" id="IPR049489">
    <property type="entry name" value="FabD-like_helical_ins"/>
</dbReference>
<reference evidence="3 4" key="1">
    <citation type="submission" date="2017-04" db="EMBL/GenBank/DDBJ databases">
        <authorList>
            <person name="Afonso C.L."/>
            <person name="Miller P.J."/>
            <person name="Scott M.A."/>
            <person name="Spackman E."/>
            <person name="Goraichik I."/>
            <person name="Dimitrov K.M."/>
            <person name="Suarez D.L."/>
            <person name="Swayne D.E."/>
        </authorList>
    </citation>
    <scope>NUCLEOTIDE SEQUENCE [LARGE SCALE GENOMIC DNA]</scope>
    <source>
        <strain evidence="3 4">DSM 3385</strain>
    </source>
</reference>
<dbReference type="CDD" id="cd04742">
    <property type="entry name" value="NPD_FabD"/>
    <property type="match status" value="1"/>
</dbReference>
<dbReference type="InterPro" id="IPR014179">
    <property type="entry name" value="PfaD-like_TIM-barrel"/>
</dbReference>
<sequence length="555" mass="60994">MKHEGPSIRGWWTPETQAPAKGNHGIKQALMSLNESIYILDIQGEPGYARGGCAIMGDPAVTLNKFQQNPANGFPIKAWAPALSMEQLGDRTFKQRHGLKYPYIAGAMANGITSVEMVKSMAHNGMMGFLGAGGLSIPQIEEAVQQLNNALGTLPFGCNLIHSHGDPDMEMATVNLYLQYGVRCISAAAFMRITLPLVYYRVKGIHREPSGRIKTPNQIIAKVSRIEVARQFFSPPPEKMVQALLEQGLITDEEAALSRQIPMAQDLTAEADSGGHTDNRPAISLFPTMISLKDEFNRKFQYQAPLCVGFAGGISTPESAAAAFQMGAAYILTGSINQSCTESGTSNGVKALLAQAQQADVAMAPAADMFEIGARVQVLKRGTMFSVRAEKLYTIYKTYPSFDAVPPALQREVEEKMLRASFDATWESTRQFFMQRNISEVHRAEKDPQHKMALVFRSYLGQSSRWSITGDPDRKMDYQIWCGPAMGAFNQWVKGSFLENPEQRHVVDLALNLLFGACVCTRAAWLKTQTGDIPVDASGFIPMDRATLLQFSSTM</sequence>
<evidence type="ECO:0000313" key="3">
    <source>
        <dbReference type="EMBL" id="SMC80119.1"/>
    </source>
</evidence>
<dbReference type="EMBL" id="FWXY01000010">
    <property type="protein sequence ID" value="SMC80119.1"/>
    <property type="molecule type" value="Genomic_DNA"/>
</dbReference>